<dbReference type="RefSeq" id="WP_184335654.1">
    <property type="nucleotide sequence ID" value="NZ_JACHHZ010000007.1"/>
</dbReference>
<evidence type="ECO:0000256" key="1">
    <source>
        <dbReference type="SAM" id="Phobius"/>
    </source>
</evidence>
<feature type="transmembrane region" description="Helical" evidence="1">
    <location>
        <begin position="58"/>
        <end position="79"/>
    </location>
</feature>
<comment type="caution">
    <text evidence="2">The sequence shown here is derived from an EMBL/GenBank/DDBJ whole genome shotgun (WGS) entry which is preliminary data.</text>
</comment>
<feature type="transmembrane region" description="Helical" evidence="1">
    <location>
        <begin position="99"/>
        <end position="117"/>
    </location>
</feature>
<proteinExistence type="predicted"/>
<keyword evidence="1" id="KW-0812">Transmembrane</keyword>
<keyword evidence="1" id="KW-1133">Transmembrane helix</keyword>
<dbReference type="EMBL" id="JACHHZ010000007">
    <property type="protein sequence ID" value="MBB6096263.1"/>
    <property type="molecule type" value="Genomic_DNA"/>
</dbReference>
<gene>
    <name evidence="2" type="ORF">HNQ60_005185</name>
</gene>
<accession>A0A841HTY7</accession>
<keyword evidence="3" id="KW-1185">Reference proteome</keyword>
<organism evidence="2 3">
    <name type="scientific">Povalibacter uvarum</name>
    <dbReference type="NCBI Taxonomy" id="732238"/>
    <lineage>
        <taxon>Bacteria</taxon>
        <taxon>Pseudomonadati</taxon>
        <taxon>Pseudomonadota</taxon>
        <taxon>Gammaproteobacteria</taxon>
        <taxon>Steroidobacterales</taxon>
        <taxon>Steroidobacteraceae</taxon>
        <taxon>Povalibacter</taxon>
    </lineage>
</organism>
<protein>
    <submittedName>
        <fullName evidence="2">Uncharacterized protein</fullName>
    </submittedName>
</protein>
<evidence type="ECO:0000313" key="3">
    <source>
        <dbReference type="Proteomes" id="UP000588068"/>
    </source>
</evidence>
<sequence>MYRSLDANNIINTAQQLYNRIGERFPASGLRKVCEELLAEARQAEVTARWLATPNIRIRAISIVIIIAMFVVAASTMLALNRRVELFSSVSDFLQGVDAGVNELILIGAATYFLLGWETRIKRKRALRALHVLRSFAHIIDMHQLSKDPERPAPIKSHAIATPTRTMTPLDLVRYLDYCSEMLSIISKVAALYVQNFDDATTLAAVDEVEDLTGSLSQKMWQKIMILDRMIPIPVAYSADATG</sequence>
<reference evidence="2 3" key="1">
    <citation type="submission" date="2020-08" db="EMBL/GenBank/DDBJ databases">
        <title>Genomic Encyclopedia of Type Strains, Phase IV (KMG-IV): sequencing the most valuable type-strain genomes for metagenomic binning, comparative biology and taxonomic classification.</title>
        <authorList>
            <person name="Goeker M."/>
        </authorList>
    </citation>
    <scope>NUCLEOTIDE SEQUENCE [LARGE SCALE GENOMIC DNA]</scope>
    <source>
        <strain evidence="2 3">DSM 26723</strain>
    </source>
</reference>
<dbReference type="AlphaFoldDB" id="A0A841HTY7"/>
<name>A0A841HTY7_9GAMM</name>
<evidence type="ECO:0000313" key="2">
    <source>
        <dbReference type="EMBL" id="MBB6096263.1"/>
    </source>
</evidence>
<dbReference type="Proteomes" id="UP000588068">
    <property type="component" value="Unassembled WGS sequence"/>
</dbReference>
<keyword evidence="1" id="KW-0472">Membrane</keyword>